<dbReference type="KEGG" id="bxe:Bxe_C1023"/>
<dbReference type="PANTHER" id="PTHR46438:SF11">
    <property type="entry name" value="LIPASE-RELATED"/>
    <property type="match status" value="1"/>
</dbReference>
<dbReference type="SUPFAM" id="SSF53474">
    <property type="entry name" value="alpha/beta-Hydrolases"/>
    <property type="match status" value="1"/>
</dbReference>
<dbReference type="PRINTS" id="PR00412">
    <property type="entry name" value="EPOXHYDRLASE"/>
</dbReference>
<name>Q13G95_PARXL</name>
<evidence type="ECO:0000313" key="3">
    <source>
        <dbReference type="Proteomes" id="UP000001817"/>
    </source>
</evidence>
<keyword evidence="3" id="KW-1185">Reference proteome</keyword>
<dbReference type="STRING" id="266265.Bxe_C1023"/>
<dbReference type="eggNOG" id="COG0596">
    <property type="taxonomic scope" value="Bacteria"/>
</dbReference>
<reference evidence="2 3" key="1">
    <citation type="journal article" date="2006" name="Proc. Natl. Acad. Sci. U.S.A.">
        <title>Burkholderia xenovorans LB400 harbors a multi-replicon, 9.73-Mbp genome shaped for versatility.</title>
        <authorList>
            <person name="Chain P.S."/>
            <person name="Denef V.J."/>
            <person name="Konstantinidis K.T."/>
            <person name="Vergez L.M."/>
            <person name="Agullo L."/>
            <person name="Reyes V.L."/>
            <person name="Hauser L."/>
            <person name="Cordova M."/>
            <person name="Gomez L."/>
            <person name="Gonzalez M."/>
            <person name="Land M."/>
            <person name="Lao V."/>
            <person name="Larimer F."/>
            <person name="LiPuma J.J."/>
            <person name="Mahenthiralingam E."/>
            <person name="Malfatti S.A."/>
            <person name="Marx C.J."/>
            <person name="Parnell J.J."/>
            <person name="Ramette A."/>
            <person name="Richardson P."/>
            <person name="Seeger M."/>
            <person name="Smith D."/>
            <person name="Spilker T."/>
            <person name="Sul W.J."/>
            <person name="Tsoi T.V."/>
            <person name="Ulrich L.E."/>
            <person name="Zhulin I.B."/>
            <person name="Tiedje J.M."/>
        </authorList>
    </citation>
    <scope>NUCLEOTIDE SEQUENCE [LARGE SCALE GENOMIC DNA]</scope>
    <source>
        <strain evidence="2 3">LB400</strain>
    </source>
</reference>
<evidence type="ECO:0000259" key="1">
    <source>
        <dbReference type="Pfam" id="PF00561"/>
    </source>
</evidence>
<dbReference type="PANTHER" id="PTHR46438">
    <property type="entry name" value="ALPHA/BETA-HYDROLASES SUPERFAMILY PROTEIN"/>
    <property type="match status" value="1"/>
</dbReference>
<dbReference type="EMBL" id="CP000272">
    <property type="protein sequence ID" value="ABE36894.1"/>
    <property type="molecule type" value="Genomic_DNA"/>
</dbReference>
<dbReference type="PATRIC" id="fig|266265.5.peg.8784"/>
<sequence>MNVRYRSIWSSLMTTPFRQSYADVGGVRTRFVEAGETGAPVLMMLHGTGANWEIFSSNLDAHAKHFHCFALDLLGHGFTEKPPGAYEIKDYLSHLLNFMDIQRVPSASFIGTSLGSWLSVKLAAQLPDRVDRLVLLSQGGLAADLPTMQNISTVRSRAVDDPSWENIEQVLASVIFKRDNVLPDMIATRQAIYSQSSMKSGMQSILALQEPELRIRNLVTQEECRSIDKPTLVIASSDDTDVFVKSAYEIAKLIPDARLVEMKGVGHMPQWEDPEVFNRLSIDFLRS</sequence>
<dbReference type="Gene3D" id="3.40.50.1820">
    <property type="entry name" value="alpha/beta hydrolase"/>
    <property type="match status" value="1"/>
</dbReference>
<dbReference type="Pfam" id="PF00561">
    <property type="entry name" value="Abhydrolase_1"/>
    <property type="match status" value="1"/>
</dbReference>
<dbReference type="EC" id="3.7.1.-" evidence="2"/>
<dbReference type="InterPro" id="IPR000073">
    <property type="entry name" value="AB_hydrolase_1"/>
</dbReference>
<dbReference type="RefSeq" id="WP_011494141.1">
    <property type="nucleotide sequence ID" value="NC_007953.1"/>
</dbReference>
<keyword evidence="2" id="KW-0378">Hydrolase</keyword>
<protein>
    <submittedName>
        <fullName evidence="2">Hydrolase, alpha/beta fold family</fullName>
        <ecNumber evidence="2">3.7.1.-</ecNumber>
    </submittedName>
</protein>
<dbReference type="OrthoDB" id="8523637at2"/>
<dbReference type="AlphaFoldDB" id="Q13G95"/>
<organism evidence="2 3">
    <name type="scientific">Paraburkholderia xenovorans (strain LB400)</name>
    <dbReference type="NCBI Taxonomy" id="266265"/>
    <lineage>
        <taxon>Bacteria</taxon>
        <taxon>Pseudomonadati</taxon>
        <taxon>Pseudomonadota</taxon>
        <taxon>Betaproteobacteria</taxon>
        <taxon>Burkholderiales</taxon>
        <taxon>Burkholderiaceae</taxon>
        <taxon>Paraburkholderia</taxon>
    </lineage>
</organism>
<feature type="domain" description="AB hydrolase-1" evidence="1">
    <location>
        <begin position="40"/>
        <end position="274"/>
    </location>
</feature>
<dbReference type="Proteomes" id="UP000001817">
    <property type="component" value="Chromosome 3"/>
</dbReference>
<dbReference type="InterPro" id="IPR000639">
    <property type="entry name" value="Epox_hydrolase-like"/>
</dbReference>
<dbReference type="KEGG" id="bxb:DR64_7429"/>
<gene>
    <name evidence="2" type="ORF">Bxe_C1023</name>
</gene>
<evidence type="ECO:0000313" key="2">
    <source>
        <dbReference type="EMBL" id="ABE36894.1"/>
    </source>
</evidence>
<dbReference type="InterPro" id="IPR029058">
    <property type="entry name" value="AB_hydrolase_fold"/>
</dbReference>
<proteinExistence type="predicted"/>
<accession>Q13G95</accession>
<dbReference type="GO" id="GO:0016787">
    <property type="term" value="F:hydrolase activity"/>
    <property type="evidence" value="ECO:0007669"/>
    <property type="project" value="UniProtKB-KW"/>
</dbReference>
<dbReference type="PRINTS" id="PR00111">
    <property type="entry name" value="ABHYDROLASE"/>
</dbReference>